<keyword evidence="4 12" id="KW-0328">Glycosyltransferase</keyword>
<keyword evidence="8 12" id="KW-1133">Transmembrane helix</keyword>
<dbReference type="Pfam" id="PF17039">
    <property type="entry name" value="Glyco_tran_10_N"/>
    <property type="match status" value="1"/>
</dbReference>
<dbReference type="EnsemblMetazoa" id="CapteT185422">
    <property type="protein sequence ID" value="CapteP185422"/>
    <property type="gene ID" value="CapteG185422"/>
</dbReference>
<evidence type="ECO:0000256" key="9">
    <source>
        <dbReference type="ARBA" id="ARBA00023034"/>
    </source>
</evidence>
<comment type="similarity">
    <text evidence="3 12">Belongs to the glycosyltransferase 10 family.</text>
</comment>
<dbReference type="GO" id="GO:0000139">
    <property type="term" value="C:Golgi membrane"/>
    <property type="evidence" value="ECO:0007669"/>
    <property type="project" value="UniProtKB-SubCell"/>
</dbReference>
<name>R7UXI5_CAPTE</name>
<evidence type="ECO:0000256" key="11">
    <source>
        <dbReference type="ARBA" id="ARBA00023180"/>
    </source>
</evidence>
<dbReference type="UniPathway" id="UPA00378"/>
<dbReference type="OrthoDB" id="427096at2759"/>
<evidence type="ECO:0000256" key="3">
    <source>
        <dbReference type="ARBA" id="ARBA00008919"/>
    </source>
</evidence>
<evidence type="ECO:0000256" key="7">
    <source>
        <dbReference type="ARBA" id="ARBA00022968"/>
    </source>
</evidence>
<dbReference type="EMBL" id="KB299334">
    <property type="protein sequence ID" value="ELU08096.1"/>
    <property type="molecule type" value="Genomic_DNA"/>
</dbReference>
<keyword evidence="10 12" id="KW-0472">Membrane</keyword>
<evidence type="ECO:0000259" key="14">
    <source>
        <dbReference type="Pfam" id="PF17039"/>
    </source>
</evidence>
<comment type="subcellular location">
    <subcellularLocation>
        <location evidence="1">Golgi apparatus membrane</location>
        <topology evidence="1">Single-pass type II membrane protein</topology>
    </subcellularLocation>
    <subcellularLocation>
        <location evidence="12">Golgi apparatus</location>
        <location evidence="12">Golgi stack membrane</location>
        <topology evidence="12">Single-pass type II membrane protein</topology>
    </subcellularLocation>
</comment>
<evidence type="ECO:0000256" key="1">
    <source>
        <dbReference type="ARBA" id="ARBA00004323"/>
    </source>
</evidence>
<dbReference type="PANTHER" id="PTHR48438:SF1">
    <property type="entry name" value="ALPHA-(1,3)-FUCOSYLTRANSFERASE C-RELATED"/>
    <property type="match status" value="1"/>
</dbReference>
<organism evidence="15">
    <name type="scientific">Capitella teleta</name>
    <name type="common">Polychaete worm</name>
    <dbReference type="NCBI Taxonomy" id="283909"/>
    <lineage>
        <taxon>Eukaryota</taxon>
        <taxon>Metazoa</taxon>
        <taxon>Spiralia</taxon>
        <taxon>Lophotrochozoa</taxon>
        <taxon>Annelida</taxon>
        <taxon>Polychaeta</taxon>
        <taxon>Sedentaria</taxon>
        <taxon>Scolecida</taxon>
        <taxon>Capitellidae</taxon>
        <taxon>Capitella</taxon>
    </lineage>
</organism>
<sequence>MGGRFSNHGTKDAAAAEDVVQKRRLGCYFLAMLRFHRLLTSFIFLCVGCFVIHPILTNSKTGDLTSLPSIDVNPKFPRAEDSVPKNDPISSEVKLEPSFPQEGNIRILSWTNDNITNWPLGTATFEMCKFPAGKTCENVIDRTLYNTSEIILFHGQKIDPNDMPSHRFHDHRWMFYEIETPPQTWIQEVSLDPIRSVFNLSSTITFDSHIPITERHRTCYMDDERFNKIKQEDTNFAAGKGSRVAWFVSHCNTQSKREAYAAELGKYIPVDIWGKCGNFSCGNKYQRGDCDKEILNKDYKFYLSFENSICEGYVTEKLWRLVMQPITSIPITLGGVAYHNILPERTFLDIKDFSSPKALADRLKEIDKDDAQFNEIIRRKNSLVCKHPGNQWYHNVRYQCELCKYLHAHRSDVTQVKDVLDFWSEDRRCTKVADYYKGSFELKT</sequence>
<evidence type="ECO:0000256" key="10">
    <source>
        <dbReference type="ARBA" id="ARBA00023136"/>
    </source>
</evidence>
<reference evidence="15 17" key="2">
    <citation type="journal article" date="2013" name="Nature">
        <title>Insights into bilaterian evolution from three spiralian genomes.</title>
        <authorList>
            <person name="Simakov O."/>
            <person name="Marletaz F."/>
            <person name="Cho S.J."/>
            <person name="Edsinger-Gonzales E."/>
            <person name="Havlak P."/>
            <person name="Hellsten U."/>
            <person name="Kuo D.H."/>
            <person name="Larsson T."/>
            <person name="Lv J."/>
            <person name="Arendt D."/>
            <person name="Savage R."/>
            <person name="Osoegawa K."/>
            <person name="de Jong P."/>
            <person name="Grimwood J."/>
            <person name="Chapman J.A."/>
            <person name="Shapiro H."/>
            <person name="Aerts A."/>
            <person name="Otillar R.P."/>
            <person name="Terry A.Y."/>
            <person name="Boore J.L."/>
            <person name="Grigoriev I.V."/>
            <person name="Lindberg D.R."/>
            <person name="Seaver E.C."/>
            <person name="Weisblat D.A."/>
            <person name="Putnam N.H."/>
            <person name="Rokhsar D.S."/>
        </authorList>
    </citation>
    <scope>NUCLEOTIDE SEQUENCE</scope>
    <source>
        <strain evidence="15 17">I ESC-2004</strain>
    </source>
</reference>
<dbReference type="GO" id="GO:0032580">
    <property type="term" value="C:Golgi cisterna membrane"/>
    <property type="evidence" value="ECO:0007669"/>
    <property type="project" value="UniProtKB-SubCell"/>
</dbReference>
<dbReference type="GO" id="GO:0008417">
    <property type="term" value="F:fucosyltransferase activity"/>
    <property type="evidence" value="ECO:0007669"/>
    <property type="project" value="InterPro"/>
</dbReference>
<keyword evidence="17" id="KW-1185">Reference proteome</keyword>
<evidence type="ECO:0000256" key="4">
    <source>
        <dbReference type="ARBA" id="ARBA00022676"/>
    </source>
</evidence>
<reference evidence="16" key="3">
    <citation type="submission" date="2015-06" db="UniProtKB">
        <authorList>
            <consortium name="EnsemblMetazoa"/>
        </authorList>
    </citation>
    <scope>IDENTIFICATION</scope>
</reference>
<feature type="domain" description="Fucosyltransferase C-terminal" evidence="13">
    <location>
        <begin position="239"/>
        <end position="419"/>
    </location>
</feature>
<evidence type="ECO:0000259" key="13">
    <source>
        <dbReference type="Pfam" id="PF00852"/>
    </source>
</evidence>
<accession>R7UXI5</accession>
<feature type="transmembrane region" description="Helical" evidence="12">
    <location>
        <begin position="38"/>
        <end position="56"/>
    </location>
</feature>
<dbReference type="InterPro" id="IPR038577">
    <property type="entry name" value="GT10-like_C_sf"/>
</dbReference>
<evidence type="ECO:0000256" key="2">
    <source>
        <dbReference type="ARBA" id="ARBA00004922"/>
    </source>
</evidence>
<keyword evidence="9 12" id="KW-0333">Golgi apparatus</keyword>
<dbReference type="InterPro" id="IPR001503">
    <property type="entry name" value="Glyco_trans_10"/>
</dbReference>
<dbReference type="InterPro" id="IPR055270">
    <property type="entry name" value="Glyco_tran_10_C"/>
</dbReference>
<dbReference type="EMBL" id="AMQN01006847">
    <property type="status" value="NOT_ANNOTATED_CDS"/>
    <property type="molecule type" value="Genomic_DNA"/>
</dbReference>
<dbReference type="SUPFAM" id="SSF53756">
    <property type="entry name" value="UDP-Glycosyltransferase/glycogen phosphorylase"/>
    <property type="match status" value="1"/>
</dbReference>
<keyword evidence="11" id="KW-0325">Glycoprotein</keyword>
<gene>
    <name evidence="15" type="ORF">CAPTEDRAFT_185422</name>
</gene>
<evidence type="ECO:0000313" key="15">
    <source>
        <dbReference type="EMBL" id="ELU08096.1"/>
    </source>
</evidence>
<comment type="pathway">
    <text evidence="2">Protein modification; protein glycosylation.</text>
</comment>
<keyword evidence="6 12" id="KW-0812">Transmembrane</keyword>
<evidence type="ECO:0000256" key="12">
    <source>
        <dbReference type="RuleBase" id="RU003832"/>
    </source>
</evidence>
<dbReference type="HOGENOM" id="CLU_032075_3_0_1"/>
<evidence type="ECO:0000256" key="6">
    <source>
        <dbReference type="ARBA" id="ARBA00022692"/>
    </source>
</evidence>
<dbReference type="PANTHER" id="PTHR48438">
    <property type="entry name" value="ALPHA-(1,3)-FUCOSYLTRANSFERASE C-RELATED"/>
    <property type="match status" value="1"/>
</dbReference>
<keyword evidence="5 12" id="KW-0808">Transferase</keyword>
<proteinExistence type="inferred from homology"/>
<reference evidence="17" key="1">
    <citation type="submission" date="2012-12" db="EMBL/GenBank/DDBJ databases">
        <authorList>
            <person name="Hellsten U."/>
            <person name="Grimwood J."/>
            <person name="Chapman J.A."/>
            <person name="Shapiro H."/>
            <person name="Aerts A."/>
            <person name="Otillar R.P."/>
            <person name="Terry A.Y."/>
            <person name="Boore J.L."/>
            <person name="Simakov O."/>
            <person name="Marletaz F."/>
            <person name="Cho S.-J."/>
            <person name="Edsinger-Gonzales E."/>
            <person name="Havlak P."/>
            <person name="Kuo D.-H."/>
            <person name="Larsson T."/>
            <person name="Lv J."/>
            <person name="Arendt D."/>
            <person name="Savage R."/>
            <person name="Osoegawa K."/>
            <person name="de Jong P."/>
            <person name="Lindberg D.R."/>
            <person name="Seaver E.C."/>
            <person name="Weisblat D.A."/>
            <person name="Putnam N.H."/>
            <person name="Grigoriev I.V."/>
            <person name="Rokhsar D.S."/>
        </authorList>
    </citation>
    <scope>NUCLEOTIDE SEQUENCE</scope>
    <source>
        <strain evidence="17">I ESC-2004</strain>
    </source>
</reference>
<feature type="domain" description="Fucosyltransferase N-terminal" evidence="14">
    <location>
        <begin position="105"/>
        <end position="211"/>
    </location>
</feature>
<dbReference type="Gene3D" id="3.40.50.11660">
    <property type="entry name" value="Glycosyl transferase family 10, C-terminal domain"/>
    <property type="match status" value="1"/>
</dbReference>
<dbReference type="AlphaFoldDB" id="R7UXI5"/>
<keyword evidence="7" id="KW-0735">Signal-anchor</keyword>
<evidence type="ECO:0000256" key="5">
    <source>
        <dbReference type="ARBA" id="ARBA00022679"/>
    </source>
</evidence>
<dbReference type="Pfam" id="PF00852">
    <property type="entry name" value="Glyco_transf_10"/>
    <property type="match status" value="1"/>
</dbReference>
<dbReference type="InterPro" id="IPR031481">
    <property type="entry name" value="Glyco_tran_10_N"/>
</dbReference>
<protein>
    <recommendedName>
        <fullName evidence="12">Fucosyltransferase</fullName>
        <ecNumber evidence="12">2.4.1.-</ecNumber>
    </recommendedName>
</protein>
<evidence type="ECO:0000313" key="16">
    <source>
        <dbReference type="EnsemblMetazoa" id="CapteP185422"/>
    </source>
</evidence>
<dbReference type="FunFam" id="3.40.50.11660:FF:000002">
    <property type="entry name" value="Alpha-(1,3)-fucosyltransferase"/>
    <property type="match status" value="1"/>
</dbReference>
<dbReference type="EC" id="2.4.1.-" evidence="12"/>
<evidence type="ECO:0000313" key="17">
    <source>
        <dbReference type="Proteomes" id="UP000014760"/>
    </source>
</evidence>
<evidence type="ECO:0000256" key="8">
    <source>
        <dbReference type="ARBA" id="ARBA00022989"/>
    </source>
</evidence>
<dbReference type="Proteomes" id="UP000014760">
    <property type="component" value="Unassembled WGS sequence"/>
</dbReference>